<dbReference type="GeneID" id="106014119"/>
<gene>
    <name evidence="3" type="primary">LOC106014119</name>
</gene>
<evidence type="ECO:0000256" key="1">
    <source>
        <dbReference type="SAM" id="Phobius"/>
    </source>
</evidence>
<keyword evidence="1" id="KW-0812">Transmembrane</keyword>
<evidence type="ECO:0000313" key="3">
    <source>
        <dbReference type="RefSeq" id="XP_012946626.1"/>
    </source>
</evidence>
<feature type="non-terminal residue" evidence="3">
    <location>
        <position position="1"/>
    </location>
</feature>
<keyword evidence="1" id="KW-1133">Transmembrane helix</keyword>
<protein>
    <submittedName>
        <fullName evidence="3">Uncharacterized protein LOC106014119</fullName>
    </submittedName>
</protein>
<proteinExistence type="predicted"/>
<sequence length="140" mass="16092">NHNNSNNSHSLRVPIHTFDINADGEPTDTLTQNSITSLLSAKFRDVAKRWKQYGVESPRFRKRLHSKWESMNYDVVDSQLQRTHTDKGTSKKRLALTWLSSWLIYFFIGIGTAFLAAGVQISVELVAEQKFGLIRDCIFY</sequence>
<keyword evidence="2" id="KW-1185">Reference proteome</keyword>
<evidence type="ECO:0000313" key="2">
    <source>
        <dbReference type="Proteomes" id="UP000694888"/>
    </source>
</evidence>
<organism evidence="2 3">
    <name type="scientific">Aplysia californica</name>
    <name type="common">California sea hare</name>
    <dbReference type="NCBI Taxonomy" id="6500"/>
    <lineage>
        <taxon>Eukaryota</taxon>
        <taxon>Metazoa</taxon>
        <taxon>Spiralia</taxon>
        <taxon>Lophotrochozoa</taxon>
        <taxon>Mollusca</taxon>
        <taxon>Gastropoda</taxon>
        <taxon>Heterobranchia</taxon>
        <taxon>Euthyneura</taxon>
        <taxon>Tectipleura</taxon>
        <taxon>Aplysiida</taxon>
        <taxon>Aplysioidea</taxon>
        <taxon>Aplysiidae</taxon>
        <taxon>Aplysia</taxon>
    </lineage>
</organism>
<dbReference type="Proteomes" id="UP000694888">
    <property type="component" value="Unplaced"/>
</dbReference>
<dbReference type="RefSeq" id="XP_012946626.1">
    <property type="nucleotide sequence ID" value="XM_013091172.1"/>
</dbReference>
<keyword evidence="1" id="KW-0472">Membrane</keyword>
<feature type="transmembrane region" description="Helical" evidence="1">
    <location>
        <begin position="102"/>
        <end position="123"/>
    </location>
</feature>
<reference evidence="3" key="1">
    <citation type="submission" date="2025-08" db="UniProtKB">
        <authorList>
            <consortium name="RefSeq"/>
        </authorList>
    </citation>
    <scope>IDENTIFICATION</scope>
</reference>
<name>A0ABM1AFG0_APLCA</name>
<accession>A0ABM1AFG0</accession>